<protein>
    <submittedName>
        <fullName evidence="1">Sensor histidine kinase</fullName>
        <ecNumber evidence="1">2.7.13.3</ecNumber>
    </submittedName>
</protein>
<keyword evidence="2" id="KW-1185">Reference proteome</keyword>
<gene>
    <name evidence="1" type="ORF">BH720_030235</name>
</gene>
<keyword evidence="1" id="KW-0418">Kinase</keyword>
<accession>A0ACD5GTQ0</accession>
<dbReference type="EMBL" id="CP182909">
    <property type="protein sequence ID" value="XPM63526.1"/>
    <property type="molecule type" value="Genomic_DNA"/>
</dbReference>
<sequence>MIATSMTVTPATHSADILIVDDMPDNIRFLSSLLIEQGYRVRKAINGKMALTAIQTIQPDLILLDINLPDMNGYEVCESLKQDEQTQSIPIIFLSALNEALDKVKAFQVGGVDYITKPFQLEEILVRVKHHLMLKTLQNQLQHQNQELQTTLGELRKTQAQLLQKQKMLSLGQLASGMAHEINNSVGFISSNLKPAKQYIQDLLELIELYQQEYPYPSDTIQAFMEEINLDFLEEDVNQLIGSMQTGTERIQAVILALRIFSRLNESEIKSVDIHEGIKSVLVLLQSRLYPENKPPIRVVETYNKLPLVTCYASQINQVIFNLLNNAIDAIEAARDRLQAASEAPTIWITTTWENPDLVTIKIQDNGIGIPETMQSRLFDPFFTTKAVGKGTGLSLLTSYQIIVEKHQGQLICVSAPHQGAEFKIELPLKLTTT</sequence>
<reference evidence="1 2" key="1">
    <citation type="journal article" date="2016" name="Genome Announc.">
        <title>Draft Genome Sequence of the Thermotolerant Cyanobacterium Desertifilum sp. IPPAS B-1220.</title>
        <authorList>
            <person name="Mironov K.S."/>
            <person name="Sinetova M.A."/>
            <person name="Bolatkhan K."/>
            <person name="Zayadan B.K."/>
            <person name="Ustinova V.V."/>
            <person name="Kupriyanova E.V."/>
            <person name="Skrypnik A.N."/>
            <person name="Gogoleva N.E."/>
            <person name="Gogolev Y.V."/>
            <person name="Los D.A."/>
        </authorList>
    </citation>
    <scope>NUCLEOTIDE SEQUENCE [LARGE SCALE GENOMIC DNA]</scope>
    <source>
        <strain evidence="1 2">IPPAS B-1220</strain>
    </source>
</reference>
<dbReference type="Proteomes" id="UP000095472">
    <property type="component" value="Chromosome"/>
</dbReference>
<evidence type="ECO:0000313" key="2">
    <source>
        <dbReference type="Proteomes" id="UP000095472"/>
    </source>
</evidence>
<dbReference type="EC" id="2.7.13.3" evidence="1"/>
<proteinExistence type="predicted"/>
<keyword evidence="1" id="KW-0808">Transferase</keyword>
<name>A0ACD5GTQ0_9CYAN</name>
<organism evidence="1 2">
    <name type="scientific">Desertifilum tharense IPPAS B-1220</name>
    <dbReference type="NCBI Taxonomy" id="1781255"/>
    <lineage>
        <taxon>Bacteria</taxon>
        <taxon>Bacillati</taxon>
        <taxon>Cyanobacteriota</taxon>
        <taxon>Cyanophyceae</taxon>
        <taxon>Desertifilales</taxon>
        <taxon>Desertifilaceae</taxon>
        <taxon>Desertifilum</taxon>
    </lineage>
</organism>
<evidence type="ECO:0000313" key="1">
    <source>
        <dbReference type="EMBL" id="XPM63526.1"/>
    </source>
</evidence>